<dbReference type="InterPro" id="IPR035904">
    <property type="entry name" value="Chorismate_synth_AroC_sf"/>
</dbReference>
<dbReference type="CDD" id="cd07304">
    <property type="entry name" value="Chorismate_synthase"/>
    <property type="match status" value="1"/>
</dbReference>
<comment type="caution">
    <text evidence="13">The sequence shown here is derived from an EMBL/GenBank/DDBJ whole genome shotgun (WGS) entry which is preliminary data.</text>
</comment>
<dbReference type="Pfam" id="PF01264">
    <property type="entry name" value="Chorismate_synt"/>
    <property type="match status" value="1"/>
</dbReference>
<dbReference type="GO" id="GO:0009073">
    <property type="term" value="P:aromatic amino acid family biosynthetic process"/>
    <property type="evidence" value="ECO:0007669"/>
    <property type="project" value="UniProtKB-KW"/>
</dbReference>
<evidence type="ECO:0000256" key="12">
    <source>
        <dbReference type="RuleBase" id="RU000605"/>
    </source>
</evidence>
<dbReference type="Proteomes" id="UP000036873">
    <property type="component" value="Unassembled WGS sequence"/>
</dbReference>
<feature type="binding site" evidence="11">
    <location>
        <position position="47"/>
    </location>
    <ligand>
        <name>NADP(+)</name>
        <dbReference type="ChEBI" id="CHEBI:58349"/>
    </ligand>
</feature>
<keyword evidence="9 11" id="KW-0057">Aromatic amino acid biosynthesis</keyword>
<dbReference type="GO" id="GO:0009423">
    <property type="term" value="P:chorismate biosynthetic process"/>
    <property type="evidence" value="ECO:0007669"/>
    <property type="project" value="UniProtKB-UniRule"/>
</dbReference>
<feature type="binding site" evidence="11">
    <location>
        <position position="291"/>
    </location>
    <ligand>
        <name>FMN</name>
        <dbReference type="ChEBI" id="CHEBI:58210"/>
    </ligand>
</feature>
<keyword evidence="8 11" id="KW-0521">NADP</keyword>
<dbReference type="GO" id="GO:0004107">
    <property type="term" value="F:chorismate synthase activity"/>
    <property type="evidence" value="ECO:0007669"/>
    <property type="project" value="UniProtKB-UniRule"/>
</dbReference>
<dbReference type="AlphaFoldDB" id="A0A0L6TZC3"/>
<dbReference type="SUPFAM" id="SSF103263">
    <property type="entry name" value="Chorismate synthase, AroC"/>
    <property type="match status" value="1"/>
</dbReference>
<dbReference type="PIRSF" id="PIRSF001456">
    <property type="entry name" value="Chorismate_synth"/>
    <property type="match status" value="1"/>
</dbReference>
<accession>A0A0L6TZC3</accession>
<feature type="binding site" evidence="11">
    <location>
        <position position="333"/>
    </location>
    <ligand>
        <name>FMN</name>
        <dbReference type="ChEBI" id="CHEBI:58210"/>
    </ligand>
</feature>
<evidence type="ECO:0000313" key="13">
    <source>
        <dbReference type="EMBL" id="KNZ41417.1"/>
    </source>
</evidence>
<dbReference type="InterPro" id="IPR020541">
    <property type="entry name" value="Chorismate_synthase_CS"/>
</dbReference>
<protein>
    <recommendedName>
        <fullName evidence="3 11">Chorismate synthase</fullName>
        <shortName evidence="11">CS</shortName>
        <ecNumber evidence="3 11">4.2.3.5</ecNumber>
    </recommendedName>
    <alternativeName>
        <fullName evidence="11">5-enolpyruvylshikimate-3-phosphate phospholyase</fullName>
    </alternativeName>
</protein>
<evidence type="ECO:0000256" key="1">
    <source>
        <dbReference type="ARBA" id="ARBA00005044"/>
    </source>
</evidence>
<evidence type="ECO:0000256" key="10">
    <source>
        <dbReference type="ARBA" id="ARBA00023239"/>
    </source>
</evidence>
<dbReference type="RefSeq" id="WP_050740726.1">
    <property type="nucleotide sequence ID" value="NZ_LGYO01000031.1"/>
</dbReference>
<gene>
    <name evidence="11" type="primary">aroC</name>
    <name evidence="13" type="ORF">AKG39_12440</name>
</gene>
<name>A0A0L6TZC3_9FIRM</name>
<dbReference type="EMBL" id="LGYO01000031">
    <property type="protein sequence ID" value="KNZ41417.1"/>
    <property type="molecule type" value="Genomic_DNA"/>
</dbReference>
<comment type="similarity">
    <text evidence="2 11 12">Belongs to the chorismate synthase family.</text>
</comment>
<evidence type="ECO:0000256" key="7">
    <source>
        <dbReference type="ARBA" id="ARBA00022827"/>
    </source>
</evidence>
<comment type="subunit">
    <text evidence="11">Homotetramer.</text>
</comment>
<sequence length="359" mass="38342">MGSTWGNNLKISIFGESHGEGIGAVLDGLPPGVPIDLTRIQQELNRRSAKGNPLATPRKEEDQIEILSGVFNGKTTGAPLTGLIRNENTRSGDYSKTKDLMRPGHADFSGNIRFQGFQDYRGGGHFSARLTAPLVFAGAVAKEVLRVIKPALIISSRIVSIGGISDVSLPQWQDYDDLSNNFKNPAFPLYTPDLEISMKDEIIAAMNDHDSVGGIIEGFVIGLDPGIGNPFFESIESRLASILFSIPGVKGITFGAGFGLTNKRGSQVNDPMIINNGRVETLTNNNGGINGGISNGMPVVFQVAMKPTPSIGKQQQTINLAAMENASLEIVGRHDPCIVVRAFPVVEAATALCLVDFLI</sequence>
<dbReference type="GO" id="GO:0010181">
    <property type="term" value="F:FMN binding"/>
    <property type="evidence" value="ECO:0007669"/>
    <property type="project" value="TreeGrafter"/>
</dbReference>
<proteinExistence type="inferred from homology"/>
<comment type="function">
    <text evidence="11">Catalyzes the anti-1,4-elimination of the C-3 phosphate and the C-6 proR hydrogen from 5-enolpyruvylshikimate-3-phosphate (EPSP) to yield chorismate, which is the branch point compound that serves as the starting substrate for the three terminal pathways of aromatic amino acid biosynthesis. This reaction introduces a second double bond into the aromatic ring system.</text>
</comment>
<evidence type="ECO:0000313" key="14">
    <source>
        <dbReference type="Proteomes" id="UP000036873"/>
    </source>
</evidence>
<dbReference type="OrthoDB" id="9771806at2"/>
<evidence type="ECO:0000256" key="3">
    <source>
        <dbReference type="ARBA" id="ARBA00013036"/>
    </source>
</evidence>
<dbReference type="PANTHER" id="PTHR21085:SF0">
    <property type="entry name" value="CHORISMATE SYNTHASE"/>
    <property type="match status" value="1"/>
</dbReference>
<evidence type="ECO:0000256" key="2">
    <source>
        <dbReference type="ARBA" id="ARBA00008014"/>
    </source>
</evidence>
<feature type="binding site" evidence="11">
    <location>
        <begin position="306"/>
        <end position="310"/>
    </location>
    <ligand>
        <name>FMN</name>
        <dbReference type="ChEBI" id="CHEBI:58210"/>
    </ligand>
</feature>
<evidence type="ECO:0000256" key="5">
    <source>
        <dbReference type="ARBA" id="ARBA00022630"/>
    </source>
</evidence>
<dbReference type="Gene3D" id="3.60.150.10">
    <property type="entry name" value="Chorismate synthase AroC"/>
    <property type="match status" value="1"/>
</dbReference>
<dbReference type="PANTHER" id="PTHR21085">
    <property type="entry name" value="CHORISMATE SYNTHASE"/>
    <property type="match status" value="1"/>
</dbReference>
<keyword evidence="5 11" id="KW-0285">Flavoprotein</keyword>
<dbReference type="PROSITE" id="PS00789">
    <property type="entry name" value="CHORISMATE_SYNTHASE_3"/>
    <property type="match status" value="1"/>
</dbReference>
<comment type="caution">
    <text evidence="11">Lacks conserved residue(s) required for the propagation of feature annotation.</text>
</comment>
<evidence type="ECO:0000256" key="8">
    <source>
        <dbReference type="ARBA" id="ARBA00022857"/>
    </source>
</evidence>
<evidence type="ECO:0000256" key="4">
    <source>
        <dbReference type="ARBA" id="ARBA00022605"/>
    </source>
</evidence>
<keyword evidence="14" id="KW-1185">Reference proteome</keyword>
<keyword evidence="6 11" id="KW-0288">FMN</keyword>
<comment type="pathway">
    <text evidence="1 11 12">Metabolic intermediate biosynthesis; chorismate biosynthesis; chorismate from D-erythrose 4-phosphate and phosphoenolpyruvate: step 7/7.</text>
</comment>
<dbReference type="UniPathway" id="UPA00053">
    <property type="reaction ID" value="UER00090"/>
</dbReference>
<dbReference type="STRING" id="52689.AKG39_12440"/>
<dbReference type="PROSITE" id="PS00787">
    <property type="entry name" value="CHORISMATE_SYNTHASE_1"/>
    <property type="match status" value="1"/>
</dbReference>
<keyword evidence="10 11" id="KW-0456">Lyase</keyword>
<dbReference type="GO" id="GO:0008652">
    <property type="term" value="P:amino acid biosynthetic process"/>
    <property type="evidence" value="ECO:0007669"/>
    <property type="project" value="UniProtKB-KW"/>
</dbReference>
<organism evidence="13 14">
    <name type="scientific">Acetobacterium bakii</name>
    <dbReference type="NCBI Taxonomy" id="52689"/>
    <lineage>
        <taxon>Bacteria</taxon>
        <taxon>Bacillati</taxon>
        <taxon>Bacillota</taxon>
        <taxon>Clostridia</taxon>
        <taxon>Eubacteriales</taxon>
        <taxon>Eubacteriaceae</taxon>
        <taxon>Acetobacterium</taxon>
    </lineage>
</organism>
<dbReference type="PROSITE" id="PS00788">
    <property type="entry name" value="CHORISMATE_SYNTHASE_2"/>
    <property type="match status" value="1"/>
</dbReference>
<feature type="binding site" evidence="11">
    <location>
        <begin position="125"/>
        <end position="127"/>
    </location>
    <ligand>
        <name>FMN</name>
        <dbReference type="ChEBI" id="CHEBI:58210"/>
    </ligand>
</feature>
<comment type="cofactor">
    <cofactor evidence="11 12">
        <name>FMNH2</name>
        <dbReference type="ChEBI" id="CHEBI:57618"/>
    </cofactor>
    <text evidence="11 12">Reduced FMN (FMNH(2)).</text>
</comment>
<evidence type="ECO:0000256" key="6">
    <source>
        <dbReference type="ARBA" id="ARBA00022643"/>
    </source>
</evidence>
<dbReference type="EC" id="4.2.3.5" evidence="3 11"/>
<evidence type="ECO:0000256" key="9">
    <source>
        <dbReference type="ARBA" id="ARBA00023141"/>
    </source>
</evidence>
<keyword evidence="4 11" id="KW-0028">Amino-acid biosynthesis</keyword>
<dbReference type="NCBIfam" id="TIGR00033">
    <property type="entry name" value="aroC"/>
    <property type="match status" value="1"/>
</dbReference>
<evidence type="ECO:0000256" key="11">
    <source>
        <dbReference type="HAMAP-Rule" id="MF_00300"/>
    </source>
</evidence>
<reference evidence="14" key="1">
    <citation type="submission" date="2015-07" db="EMBL/GenBank/DDBJ databases">
        <title>Draft genome sequence of Acetobacterium bakii DSM 8293, a potential psychrophilic chemical producer through syngas fermentation.</title>
        <authorList>
            <person name="Song Y."/>
            <person name="Hwang S."/>
            <person name="Cho B.-K."/>
        </authorList>
    </citation>
    <scope>NUCLEOTIDE SEQUENCE [LARGE SCALE GENOMIC DNA]</scope>
    <source>
        <strain evidence="14">DSM 8239</strain>
    </source>
</reference>
<dbReference type="GO" id="GO:0005829">
    <property type="term" value="C:cytosol"/>
    <property type="evidence" value="ECO:0007669"/>
    <property type="project" value="TreeGrafter"/>
</dbReference>
<dbReference type="HAMAP" id="MF_00300">
    <property type="entry name" value="Chorismate_synth"/>
    <property type="match status" value="1"/>
</dbReference>
<dbReference type="InterPro" id="IPR000453">
    <property type="entry name" value="Chorismate_synth"/>
</dbReference>
<keyword evidence="7 11" id="KW-0274">FAD</keyword>
<dbReference type="PATRIC" id="fig|52689.4.peg.1847"/>
<dbReference type="NCBIfam" id="NF003793">
    <property type="entry name" value="PRK05382.1"/>
    <property type="match status" value="1"/>
</dbReference>
<comment type="catalytic activity">
    <reaction evidence="11 12">
        <text>5-O-(1-carboxyvinyl)-3-phosphoshikimate = chorismate + phosphate</text>
        <dbReference type="Rhea" id="RHEA:21020"/>
        <dbReference type="ChEBI" id="CHEBI:29748"/>
        <dbReference type="ChEBI" id="CHEBI:43474"/>
        <dbReference type="ChEBI" id="CHEBI:57701"/>
        <dbReference type="EC" id="4.2.3.5"/>
    </reaction>
</comment>